<dbReference type="PANTHER" id="PTHR13887:SF41">
    <property type="entry name" value="THIOREDOXIN SUPERFAMILY PROTEIN"/>
    <property type="match status" value="1"/>
</dbReference>
<protein>
    <submittedName>
        <fullName evidence="2">DsbA family protein</fullName>
    </submittedName>
</protein>
<dbReference type="InterPro" id="IPR036249">
    <property type="entry name" value="Thioredoxin-like_sf"/>
</dbReference>
<dbReference type="Gene3D" id="3.40.30.10">
    <property type="entry name" value="Glutaredoxin"/>
    <property type="match status" value="1"/>
</dbReference>
<dbReference type="SUPFAM" id="SSF52833">
    <property type="entry name" value="Thioredoxin-like"/>
    <property type="match status" value="1"/>
</dbReference>
<evidence type="ECO:0000313" key="3">
    <source>
        <dbReference type="Proteomes" id="UP001596145"/>
    </source>
</evidence>
<dbReference type="InterPro" id="IPR001853">
    <property type="entry name" value="DSBA-like_thioredoxin_dom"/>
</dbReference>
<evidence type="ECO:0000259" key="1">
    <source>
        <dbReference type="Pfam" id="PF01323"/>
    </source>
</evidence>
<sequence length="222" mass="25046">MSDTDVDDAEADADPVTVTVFSDYVCPFCYLGRQSLEGYRETREADDGDLRIDWHPFDLRSGKRRPDGSIDTSVDDGKDDDYYAQARENVRRLQEEYDVEMDLEIATDVDSLDAQVVSYYLKEHHPYDTWLAFDESVFAALWREGEDIGDRDLLVDLAADAGVDPEEVRSALEDDTLREEVSGLFDEARRRGVTGVPTFAYDGHAARGAVPPEHLRRLVEGA</sequence>
<proteinExistence type="predicted"/>
<dbReference type="PANTHER" id="PTHR13887">
    <property type="entry name" value="GLUTATHIONE S-TRANSFERASE KAPPA"/>
    <property type="match status" value="1"/>
</dbReference>
<reference evidence="2 3" key="1">
    <citation type="journal article" date="2019" name="Int. J. Syst. Evol. Microbiol.">
        <title>The Global Catalogue of Microorganisms (GCM) 10K type strain sequencing project: providing services to taxonomists for standard genome sequencing and annotation.</title>
        <authorList>
            <consortium name="The Broad Institute Genomics Platform"/>
            <consortium name="The Broad Institute Genome Sequencing Center for Infectious Disease"/>
            <person name="Wu L."/>
            <person name="Ma J."/>
        </authorList>
    </citation>
    <scope>NUCLEOTIDE SEQUENCE [LARGE SCALE GENOMIC DNA]</scope>
    <source>
        <strain evidence="2 3">CGMCC 1.16026</strain>
    </source>
</reference>
<gene>
    <name evidence="2" type="ORF">ACFPJA_06225</name>
</gene>
<evidence type="ECO:0000313" key="2">
    <source>
        <dbReference type="EMBL" id="MFC5134313.1"/>
    </source>
</evidence>
<name>A0ABD5QQC8_9EURY</name>
<feature type="domain" description="DSBA-like thioredoxin" evidence="1">
    <location>
        <begin position="17"/>
        <end position="217"/>
    </location>
</feature>
<keyword evidence="3" id="KW-1185">Reference proteome</keyword>
<dbReference type="RefSeq" id="WP_122105415.1">
    <property type="nucleotide sequence ID" value="NZ_JBHSKV010000008.1"/>
</dbReference>
<comment type="caution">
    <text evidence="2">The sequence shown here is derived from an EMBL/GenBank/DDBJ whole genome shotgun (WGS) entry which is preliminary data.</text>
</comment>
<dbReference type="EMBL" id="JBHSKV010000008">
    <property type="protein sequence ID" value="MFC5134313.1"/>
    <property type="molecule type" value="Genomic_DNA"/>
</dbReference>
<dbReference type="Pfam" id="PF01323">
    <property type="entry name" value="DSBA"/>
    <property type="match status" value="1"/>
</dbReference>
<organism evidence="2 3">
    <name type="scientific">Halorubrum glutamatedens</name>
    <dbReference type="NCBI Taxonomy" id="2707018"/>
    <lineage>
        <taxon>Archaea</taxon>
        <taxon>Methanobacteriati</taxon>
        <taxon>Methanobacteriota</taxon>
        <taxon>Stenosarchaea group</taxon>
        <taxon>Halobacteria</taxon>
        <taxon>Halobacteriales</taxon>
        <taxon>Haloferacaceae</taxon>
        <taxon>Halorubrum</taxon>
    </lineage>
</organism>
<accession>A0ABD5QQC8</accession>
<dbReference type="Proteomes" id="UP001596145">
    <property type="component" value="Unassembled WGS sequence"/>
</dbReference>
<dbReference type="CDD" id="cd03024">
    <property type="entry name" value="DsbA_FrnE"/>
    <property type="match status" value="1"/>
</dbReference>
<dbReference type="AlphaFoldDB" id="A0ABD5QQC8"/>